<dbReference type="EMBL" id="KV784366">
    <property type="protein sequence ID" value="OEU11845.1"/>
    <property type="molecule type" value="Genomic_DNA"/>
</dbReference>
<feature type="non-terminal residue" evidence="6">
    <location>
        <position position="71"/>
    </location>
</feature>
<accession>A0A1E7F189</accession>
<name>A0A1E7F189_9STRA</name>
<evidence type="ECO:0000256" key="2">
    <source>
        <dbReference type="ARBA" id="ARBA00022801"/>
    </source>
</evidence>
<dbReference type="PANTHER" id="PTHR47959">
    <property type="entry name" value="ATP-DEPENDENT RNA HELICASE RHLE-RELATED"/>
    <property type="match status" value="1"/>
</dbReference>
<dbReference type="AlphaFoldDB" id="A0A1E7F189"/>
<protein>
    <recommendedName>
        <fullName evidence="5">Helicase C-terminal domain-containing protein</fullName>
    </recommendedName>
</protein>
<dbReference type="GO" id="GO:0016787">
    <property type="term" value="F:hydrolase activity"/>
    <property type="evidence" value="ECO:0007669"/>
    <property type="project" value="UniProtKB-KW"/>
</dbReference>
<dbReference type="GO" id="GO:0005524">
    <property type="term" value="F:ATP binding"/>
    <property type="evidence" value="ECO:0007669"/>
    <property type="project" value="UniProtKB-KW"/>
</dbReference>
<dbReference type="InterPro" id="IPR050079">
    <property type="entry name" value="DEAD_box_RNA_helicase"/>
</dbReference>
<evidence type="ECO:0000259" key="5">
    <source>
        <dbReference type="PROSITE" id="PS51194"/>
    </source>
</evidence>
<keyword evidence="3" id="KW-0347">Helicase</keyword>
<keyword evidence="1" id="KW-0547">Nucleotide-binding</keyword>
<keyword evidence="2" id="KW-0378">Hydrolase</keyword>
<dbReference type="KEGG" id="fcy:FRACYDRAFT_144880"/>
<dbReference type="InterPro" id="IPR001650">
    <property type="entry name" value="Helicase_C-like"/>
</dbReference>
<keyword evidence="7" id="KW-1185">Reference proteome</keyword>
<keyword evidence="4" id="KW-0067">ATP-binding</keyword>
<sequence length="71" mass="7581">LLVTGEDTVRGMHIANLDTVVVVGRPAGPDEYIHIAGRTGRAGRSGKVISVLSEQHTAAIKGWETILNIDF</sequence>
<dbReference type="InParanoid" id="A0A1E7F189"/>
<dbReference type="PANTHER" id="PTHR47959:SF1">
    <property type="entry name" value="ATP-DEPENDENT RNA HELICASE DBPA"/>
    <property type="match status" value="1"/>
</dbReference>
<gene>
    <name evidence="6" type="ORF">FRACYDRAFT_144880</name>
</gene>
<evidence type="ECO:0000313" key="6">
    <source>
        <dbReference type="EMBL" id="OEU11845.1"/>
    </source>
</evidence>
<dbReference type="Proteomes" id="UP000095751">
    <property type="component" value="Unassembled WGS sequence"/>
</dbReference>
<dbReference type="OrthoDB" id="44251at2759"/>
<feature type="non-terminal residue" evidence="6">
    <location>
        <position position="1"/>
    </location>
</feature>
<evidence type="ECO:0000256" key="1">
    <source>
        <dbReference type="ARBA" id="ARBA00022741"/>
    </source>
</evidence>
<dbReference type="Pfam" id="PF00271">
    <property type="entry name" value="Helicase_C"/>
    <property type="match status" value="1"/>
</dbReference>
<reference evidence="6 7" key="1">
    <citation type="submission" date="2016-09" db="EMBL/GenBank/DDBJ databases">
        <title>Extensive genetic diversity and differential bi-allelic expression allows diatom success in the polar Southern Ocean.</title>
        <authorList>
            <consortium name="DOE Joint Genome Institute"/>
            <person name="Mock T."/>
            <person name="Otillar R.P."/>
            <person name="Strauss J."/>
            <person name="Dupont C."/>
            <person name="Frickenhaus S."/>
            <person name="Maumus F."/>
            <person name="Mcmullan M."/>
            <person name="Sanges R."/>
            <person name="Schmutz J."/>
            <person name="Toseland A."/>
            <person name="Valas R."/>
            <person name="Veluchamy A."/>
            <person name="Ward B.J."/>
            <person name="Allen A."/>
            <person name="Barry K."/>
            <person name="Falciatore A."/>
            <person name="Ferrante M."/>
            <person name="Fortunato A.E."/>
            <person name="Gloeckner G."/>
            <person name="Gruber A."/>
            <person name="Hipkin R."/>
            <person name="Janech M."/>
            <person name="Kroth P."/>
            <person name="Leese F."/>
            <person name="Lindquist E."/>
            <person name="Lyon B.R."/>
            <person name="Martin J."/>
            <person name="Mayer C."/>
            <person name="Parker M."/>
            <person name="Quesneville H."/>
            <person name="Raymond J."/>
            <person name="Uhlig C."/>
            <person name="Valentin K.U."/>
            <person name="Worden A.Z."/>
            <person name="Armbrust E.V."/>
            <person name="Bowler C."/>
            <person name="Green B."/>
            <person name="Moulton V."/>
            <person name="Van Oosterhout C."/>
            <person name="Grigoriev I."/>
        </authorList>
    </citation>
    <scope>NUCLEOTIDE SEQUENCE [LARGE SCALE GENOMIC DNA]</scope>
    <source>
        <strain evidence="6 7">CCMP1102</strain>
    </source>
</reference>
<dbReference type="GO" id="GO:0005829">
    <property type="term" value="C:cytosol"/>
    <property type="evidence" value="ECO:0007669"/>
    <property type="project" value="TreeGrafter"/>
</dbReference>
<dbReference type="Gene3D" id="3.40.50.300">
    <property type="entry name" value="P-loop containing nucleotide triphosphate hydrolases"/>
    <property type="match status" value="1"/>
</dbReference>
<proteinExistence type="predicted"/>
<feature type="domain" description="Helicase C-terminal" evidence="5">
    <location>
        <begin position="1"/>
        <end position="71"/>
    </location>
</feature>
<evidence type="ECO:0000256" key="3">
    <source>
        <dbReference type="ARBA" id="ARBA00022806"/>
    </source>
</evidence>
<dbReference type="GO" id="GO:0003724">
    <property type="term" value="F:RNA helicase activity"/>
    <property type="evidence" value="ECO:0007669"/>
    <property type="project" value="TreeGrafter"/>
</dbReference>
<organism evidence="6 7">
    <name type="scientific">Fragilariopsis cylindrus CCMP1102</name>
    <dbReference type="NCBI Taxonomy" id="635003"/>
    <lineage>
        <taxon>Eukaryota</taxon>
        <taxon>Sar</taxon>
        <taxon>Stramenopiles</taxon>
        <taxon>Ochrophyta</taxon>
        <taxon>Bacillariophyta</taxon>
        <taxon>Bacillariophyceae</taxon>
        <taxon>Bacillariophycidae</taxon>
        <taxon>Bacillariales</taxon>
        <taxon>Bacillariaceae</taxon>
        <taxon>Fragilariopsis</taxon>
    </lineage>
</organism>
<evidence type="ECO:0000313" key="7">
    <source>
        <dbReference type="Proteomes" id="UP000095751"/>
    </source>
</evidence>
<dbReference type="InterPro" id="IPR027417">
    <property type="entry name" value="P-loop_NTPase"/>
</dbReference>
<evidence type="ECO:0000256" key="4">
    <source>
        <dbReference type="ARBA" id="ARBA00022840"/>
    </source>
</evidence>
<dbReference type="SUPFAM" id="SSF52540">
    <property type="entry name" value="P-loop containing nucleoside triphosphate hydrolases"/>
    <property type="match status" value="1"/>
</dbReference>
<dbReference type="PROSITE" id="PS51194">
    <property type="entry name" value="HELICASE_CTER"/>
    <property type="match status" value="1"/>
</dbReference>